<feature type="transmembrane region" description="Helical" evidence="5">
    <location>
        <begin position="43"/>
        <end position="62"/>
    </location>
</feature>
<dbReference type="AlphaFoldDB" id="A0A1K1LXW0"/>
<name>A0A1K1LXW0_9BACT</name>
<comment type="subcellular location">
    <subcellularLocation>
        <location evidence="1">Membrane</location>
        <topology evidence="1">Multi-pass membrane protein</topology>
    </subcellularLocation>
</comment>
<evidence type="ECO:0000256" key="2">
    <source>
        <dbReference type="ARBA" id="ARBA00022692"/>
    </source>
</evidence>
<protein>
    <submittedName>
        <fullName evidence="6">Toxin secretion/phage lysis holin</fullName>
    </submittedName>
</protein>
<evidence type="ECO:0000256" key="3">
    <source>
        <dbReference type="ARBA" id="ARBA00022989"/>
    </source>
</evidence>
<organism evidence="6 7">
    <name type="scientific">Chitinophaga sancti</name>
    <dbReference type="NCBI Taxonomy" id="1004"/>
    <lineage>
        <taxon>Bacteria</taxon>
        <taxon>Pseudomonadati</taxon>
        <taxon>Bacteroidota</taxon>
        <taxon>Chitinophagia</taxon>
        <taxon>Chitinophagales</taxon>
        <taxon>Chitinophagaceae</taxon>
        <taxon>Chitinophaga</taxon>
    </lineage>
</organism>
<dbReference type="InterPro" id="IPR006480">
    <property type="entry name" value="Phage_holin_4_1"/>
</dbReference>
<keyword evidence="3 5" id="KW-1133">Transmembrane helix</keyword>
<evidence type="ECO:0000313" key="6">
    <source>
        <dbReference type="EMBL" id="SFW15761.1"/>
    </source>
</evidence>
<sequence>MYRHNLYSMSTKTVFIYIKFGWIVAPIVWWIEKYVYSDWEFLKFLFVIVSVDTLLGFTKAVMEKKVSSKGFGMVLKKLLIYTCLLVATSALTKFTISGAPQVAFSFLNNVVFSAIMVREAISIFENVAEIEPGVLPGSILKYLQKFHSETGKKLIDEN</sequence>
<feature type="transmembrane region" description="Helical" evidence="5">
    <location>
        <begin position="12"/>
        <end position="31"/>
    </location>
</feature>
<dbReference type="Proteomes" id="UP000183788">
    <property type="component" value="Unassembled WGS sequence"/>
</dbReference>
<evidence type="ECO:0000256" key="1">
    <source>
        <dbReference type="ARBA" id="ARBA00004141"/>
    </source>
</evidence>
<gene>
    <name evidence="6" type="ORF">SAMN05661012_00312</name>
</gene>
<proteinExistence type="predicted"/>
<evidence type="ECO:0000313" key="7">
    <source>
        <dbReference type="Proteomes" id="UP000183788"/>
    </source>
</evidence>
<accession>A0A1K1LXW0</accession>
<dbReference type="Pfam" id="PF05105">
    <property type="entry name" value="Phage_holin_4_1"/>
    <property type="match status" value="1"/>
</dbReference>
<dbReference type="NCBIfam" id="NF035928">
    <property type="entry name" value="holin_1"/>
    <property type="match status" value="1"/>
</dbReference>
<evidence type="ECO:0000256" key="5">
    <source>
        <dbReference type="SAM" id="Phobius"/>
    </source>
</evidence>
<feature type="transmembrane region" description="Helical" evidence="5">
    <location>
        <begin position="74"/>
        <end position="92"/>
    </location>
</feature>
<reference evidence="6 7" key="1">
    <citation type="submission" date="2016-11" db="EMBL/GenBank/DDBJ databases">
        <authorList>
            <person name="Jaros S."/>
            <person name="Januszkiewicz K."/>
            <person name="Wedrychowicz H."/>
        </authorList>
    </citation>
    <scope>NUCLEOTIDE SEQUENCE [LARGE SCALE GENOMIC DNA]</scope>
    <source>
        <strain evidence="6 7">DSM 784</strain>
    </source>
</reference>
<dbReference type="GO" id="GO:0016020">
    <property type="term" value="C:membrane"/>
    <property type="evidence" value="ECO:0007669"/>
    <property type="project" value="UniProtKB-SubCell"/>
</dbReference>
<dbReference type="EMBL" id="FPIZ01000001">
    <property type="protein sequence ID" value="SFW15761.1"/>
    <property type="molecule type" value="Genomic_DNA"/>
</dbReference>
<evidence type="ECO:0000256" key="4">
    <source>
        <dbReference type="ARBA" id="ARBA00023136"/>
    </source>
</evidence>
<dbReference type="NCBIfam" id="TIGR01593">
    <property type="entry name" value="holin_tox_secr"/>
    <property type="match status" value="1"/>
</dbReference>
<keyword evidence="2 5" id="KW-0812">Transmembrane</keyword>
<keyword evidence="4 5" id="KW-0472">Membrane</keyword>
<dbReference type="OrthoDB" id="885086at2"/>
<dbReference type="STRING" id="1004.SAMN05661012_00312"/>